<dbReference type="RefSeq" id="WP_216318228.1">
    <property type="nucleotide sequence ID" value="NZ_JAHKRT010000001.1"/>
</dbReference>
<organism evidence="1 2">
    <name type="scientific">Sphingomonas quercus</name>
    <dbReference type="NCBI Taxonomy" id="2842451"/>
    <lineage>
        <taxon>Bacteria</taxon>
        <taxon>Pseudomonadati</taxon>
        <taxon>Pseudomonadota</taxon>
        <taxon>Alphaproteobacteria</taxon>
        <taxon>Sphingomonadales</taxon>
        <taxon>Sphingomonadaceae</taxon>
        <taxon>Sphingomonas</taxon>
    </lineage>
</organism>
<keyword evidence="2" id="KW-1185">Reference proteome</keyword>
<dbReference type="Proteomes" id="UP000776276">
    <property type="component" value="Unassembled WGS sequence"/>
</dbReference>
<reference evidence="1 2" key="1">
    <citation type="submission" date="2021-06" db="EMBL/GenBank/DDBJ databases">
        <title>Sphingomonas sp. XMGL2, whole genome shotgun sequencing project.</title>
        <authorList>
            <person name="Zhao G."/>
            <person name="Shen L."/>
        </authorList>
    </citation>
    <scope>NUCLEOTIDE SEQUENCE [LARGE SCALE GENOMIC DNA]</scope>
    <source>
        <strain evidence="1 2">XMGL2</strain>
    </source>
</reference>
<sequence>MDGQAKVIGAIAHGFARAAELQSDLTNKVAAPYKISQKIVVFFVPWSAMGRPRD</sequence>
<accession>A0ABS6BDQ5</accession>
<protein>
    <submittedName>
        <fullName evidence="1">Uncharacterized protein</fullName>
    </submittedName>
</protein>
<evidence type="ECO:0000313" key="2">
    <source>
        <dbReference type="Proteomes" id="UP000776276"/>
    </source>
</evidence>
<dbReference type="EMBL" id="JAHKRT010000001">
    <property type="protein sequence ID" value="MBU3076294.1"/>
    <property type="molecule type" value="Genomic_DNA"/>
</dbReference>
<name>A0ABS6BDQ5_9SPHN</name>
<proteinExistence type="predicted"/>
<evidence type="ECO:0000313" key="1">
    <source>
        <dbReference type="EMBL" id="MBU3076294.1"/>
    </source>
</evidence>
<comment type="caution">
    <text evidence="1">The sequence shown here is derived from an EMBL/GenBank/DDBJ whole genome shotgun (WGS) entry which is preliminary data.</text>
</comment>
<gene>
    <name evidence="1" type="ORF">KOF26_00310</name>
</gene>